<sequence>MWKRRFPSRLRNRNRRRTVPNNKLSTLIVKAITTGINKQRTKWSSIGMRFTPATVARCNKCNEKHHFLIHYDEKPSTSEATSVTSAVSSPVAHEDEKQVLLSTAVVKARDANGGHRVLSDMLDSLQVSIIPSCLQSLGLRRKRATINQSGISNCNAGTSRERV</sequence>
<protein>
    <submittedName>
        <fullName evidence="1">Uncharacterized protein</fullName>
    </submittedName>
</protein>
<gene>
    <name evidence="1" type="ORF">AFUS01_LOCUS4153</name>
</gene>
<evidence type="ECO:0000313" key="1">
    <source>
        <dbReference type="EMBL" id="CAG7699236.1"/>
    </source>
</evidence>
<evidence type="ECO:0000313" key="2">
    <source>
        <dbReference type="Proteomes" id="UP000708208"/>
    </source>
</evidence>
<proteinExistence type="predicted"/>
<keyword evidence="2" id="KW-1185">Reference proteome</keyword>
<dbReference type="EMBL" id="CAJVCH010025812">
    <property type="protein sequence ID" value="CAG7699236.1"/>
    <property type="molecule type" value="Genomic_DNA"/>
</dbReference>
<dbReference type="Proteomes" id="UP000708208">
    <property type="component" value="Unassembled WGS sequence"/>
</dbReference>
<dbReference type="AlphaFoldDB" id="A0A8J2JU71"/>
<organism evidence="1 2">
    <name type="scientific">Allacma fusca</name>
    <dbReference type="NCBI Taxonomy" id="39272"/>
    <lineage>
        <taxon>Eukaryota</taxon>
        <taxon>Metazoa</taxon>
        <taxon>Ecdysozoa</taxon>
        <taxon>Arthropoda</taxon>
        <taxon>Hexapoda</taxon>
        <taxon>Collembola</taxon>
        <taxon>Symphypleona</taxon>
        <taxon>Sminthuridae</taxon>
        <taxon>Allacma</taxon>
    </lineage>
</organism>
<name>A0A8J2JU71_9HEXA</name>
<reference evidence="1" key="1">
    <citation type="submission" date="2021-06" db="EMBL/GenBank/DDBJ databases">
        <authorList>
            <person name="Hodson N. C."/>
            <person name="Mongue J. A."/>
            <person name="Jaron S. K."/>
        </authorList>
    </citation>
    <scope>NUCLEOTIDE SEQUENCE</scope>
</reference>
<accession>A0A8J2JU71</accession>
<comment type="caution">
    <text evidence="1">The sequence shown here is derived from an EMBL/GenBank/DDBJ whole genome shotgun (WGS) entry which is preliminary data.</text>
</comment>